<name>A0A0K1PZR1_9BACT</name>
<proteinExistence type="predicted"/>
<dbReference type="Proteomes" id="UP000064967">
    <property type="component" value="Chromosome"/>
</dbReference>
<evidence type="ECO:0000313" key="2">
    <source>
        <dbReference type="EMBL" id="AKU99013.1"/>
    </source>
</evidence>
<dbReference type="EMBL" id="CP012333">
    <property type="protein sequence ID" value="AKU99013.1"/>
    <property type="molecule type" value="Genomic_DNA"/>
</dbReference>
<dbReference type="KEGG" id="llu:AKJ09_05677"/>
<protein>
    <submittedName>
        <fullName evidence="2">Uncharacterized protein</fullName>
    </submittedName>
</protein>
<evidence type="ECO:0000313" key="3">
    <source>
        <dbReference type="Proteomes" id="UP000064967"/>
    </source>
</evidence>
<keyword evidence="3" id="KW-1185">Reference proteome</keyword>
<organism evidence="2 3">
    <name type="scientific">Labilithrix luteola</name>
    <dbReference type="NCBI Taxonomy" id="1391654"/>
    <lineage>
        <taxon>Bacteria</taxon>
        <taxon>Pseudomonadati</taxon>
        <taxon>Myxococcota</taxon>
        <taxon>Polyangia</taxon>
        <taxon>Polyangiales</taxon>
        <taxon>Labilitrichaceae</taxon>
        <taxon>Labilithrix</taxon>
    </lineage>
</organism>
<dbReference type="RefSeq" id="WP_146650240.1">
    <property type="nucleotide sequence ID" value="NZ_CP012333.1"/>
</dbReference>
<dbReference type="STRING" id="1391654.AKJ09_05677"/>
<keyword evidence="1" id="KW-0812">Transmembrane</keyword>
<accession>A0A0K1PZR1</accession>
<keyword evidence="1" id="KW-1133">Transmembrane helix</keyword>
<dbReference type="OrthoDB" id="5526744at2"/>
<gene>
    <name evidence="2" type="ORF">AKJ09_05677</name>
</gene>
<reference evidence="2 3" key="1">
    <citation type="submission" date="2015-08" db="EMBL/GenBank/DDBJ databases">
        <authorList>
            <person name="Babu N.S."/>
            <person name="Beckwith C.J."/>
            <person name="Beseler K.G."/>
            <person name="Brison A."/>
            <person name="Carone J.V."/>
            <person name="Caskin T.P."/>
            <person name="Diamond M."/>
            <person name="Durham M.E."/>
            <person name="Foxe J.M."/>
            <person name="Go M."/>
            <person name="Henderson B.A."/>
            <person name="Jones I.B."/>
            <person name="McGettigan J.A."/>
            <person name="Micheletti S.J."/>
            <person name="Nasrallah M.E."/>
            <person name="Ortiz D."/>
            <person name="Piller C.R."/>
            <person name="Privatt S.R."/>
            <person name="Schneider S.L."/>
            <person name="Sharp S."/>
            <person name="Smith T.C."/>
            <person name="Stanton J.D."/>
            <person name="Ullery H.E."/>
            <person name="Wilson R.J."/>
            <person name="Serrano M.G."/>
            <person name="Buck G."/>
            <person name="Lee V."/>
            <person name="Wang Y."/>
            <person name="Carvalho R."/>
            <person name="Voegtly L."/>
            <person name="Shi R."/>
            <person name="Duckworth R."/>
            <person name="Johnson A."/>
            <person name="Loviza R."/>
            <person name="Walstead R."/>
            <person name="Shah Z."/>
            <person name="Kiflezghi M."/>
            <person name="Wade K."/>
            <person name="Ball S.L."/>
            <person name="Bradley K.W."/>
            <person name="Asai D.J."/>
            <person name="Bowman C.A."/>
            <person name="Russell D.A."/>
            <person name="Pope W.H."/>
            <person name="Jacobs-Sera D."/>
            <person name="Hendrix R.W."/>
            <person name="Hatfull G.F."/>
        </authorList>
    </citation>
    <scope>NUCLEOTIDE SEQUENCE [LARGE SCALE GENOMIC DNA]</scope>
    <source>
        <strain evidence="2 3">DSM 27648</strain>
    </source>
</reference>
<sequence>MTDRSELEALRTRVANQAASLAESVTDGFDGFHIGAGDYVVELSTPEGPSTGGGKQARQNLCLVPRRKGYPVLVAGTVDPVISTAELRTFEHVAVLHEVRFRRPLEITGDEYADFLSKAKIVLNLARIRATQIETPPELLAQRKAAGKISMTAVVIFVVVLLLAAAVAFRVASTLRGS</sequence>
<feature type="transmembrane region" description="Helical" evidence="1">
    <location>
        <begin position="149"/>
        <end position="172"/>
    </location>
</feature>
<evidence type="ECO:0000256" key="1">
    <source>
        <dbReference type="SAM" id="Phobius"/>
    </source>
</evidence>
<dbReference type="AlphaFoldDB" id="A0A0K1PZR1"/>
<keyword evidence="1" id="KW-0472">Membrane</keyword>